<dbReference type="SMART" id="SM00517">
    <property type="entry name" value="PolyA"/>
    <property type="match status" value="1"/>
</dbReference>
<feature type="region of interest" description="Disordered" evidence="8">
    <location>
        <begin position="88"/>
        <end position="132"/>
    </location>
</feature>
<dbReference type="CDD" id="cd12378">
    <property type="entry name" value="RRM1_I_PABPs"/>
    <property type="match status" value="1"/>
</dbReference>
<evidence type="ECO:0000256" key="6">
    <source>
        <dbReference type="PROSITE-ProRule" id="PRU00176"/>
    </source>
</evidence>
<dbReference type="FunFam" id="1.10.1900.10:FF:000004">
    <property type="entry name" value="Polyadenylate-binding protein"/>
    <property type="match status" value="1"/>
</dbReference>
<evidence type="ECO:0000259" key="9">
    <source>
        <dbReference type="PROSITE" id="PS50102"/>
    </source>
</evidence>
<dbReference type="InterPro" id="IPR002004">
    <property type="entry name" value="PABP_HYD_C"/>
</dbReference>
<feature type="compositionally biased region" description="Low complexity" evidence="8">
    <location>
        <begin position="88"/>
        <end position="100"/>
    </location>
</feature>
<protein>
    <recommendedName>
        <fullName evidence="7">Polyadenylate-binding protein</fullName>
        <shortName evidence="7">PABP</shortName>
    </recommendedName>
</protein>
<feature type="compositionally biased region" description="Low complexity" evidence="8">
    <location>
        <begin position="8"/>
        <end position="47"/>
    </location>
</feature>
<dbReference type="InterPro" id="IPR000504">
    <property type="entry name" value="RRM_dom"/>
</dbReference>
<dbReference type="SUPFAM" id="SSF54928">
    <property type="entry name" value="RNA-binding domain, RBD"/>
    <property type="match status" value="2"/>
</dbReference>
<dbReference type="InterPro" id="IPR006515">
    <property type="entry name" value="PABP_1234"/>
</dbReference>
<dbReference type="Gene3D" id="1.10.1900.10">
    <property type="entry name" value="c-terminal domain of poly(a) binding protein"/>
    <property type="match status" value="1"/>
</dbReference>
<comment type="similarity">
    <text evidence="2 7">Belongs to the polyadenylate-binding protein type-1 family.</text>
</comment>
<dbReference type="InterPro" id="IPR012677">
    <property type="entry name" value="Nucleotide-bd_a/b_plait_sf"/>
</dbReference>
<accession>A0A2V3IGN8</accession>
<evidence type="ECO:0000256" key="7">
    <source>
        <dbReference type="RuleBase" id="RU362004"/>
    </source>
</evidence>
<evidence type="ECO:0000256" key="5">
    <source>
        <dbReference type="ARBA" id="ARBA00022884"/>
    </source>
</evidence>
<gene>
    <name evidence="11" type="ORF">BWQ96_09014</name>
</gene>
<feature type="domain" description="RRM" evidence="9">
    <location>
        <begin position="323"/>
        <end position="401"/>
    </location>
</feature>
<keyword evidence="3 7" id="KW-0963">Cytoplasm</keyword>
<dbReference type="SUPFAM" id="SSF63570">
    <property type="entry name" value="PABC (PABP) domain"/>
    <property type="match status" value="1"/>
</dbReference>
<dbReference type="InterPro" id="IPR034364">
    <property type="entry name" value="PABP_RRM1"/>
</dbReference>
<dbReference type="SMART" id="SM00361">
    <property type="entry name" value="RRM_1"/>
    <property type="match status" value="3"/>
</dbReference>
<comment type="subcellular location">
    <subcellularLocation>
        <location evidence="1 7">Cytoplasm</location>
    </subcellularLocation>
</comment>
<evidence type="ECO:0000313" key="11">
    <source>
        <dbReference type="EMBL" id="PXF41254.1"/>
    </source>
</evidence>
<feature type="compositionally biased region" description="Low complexity" evidence="8">
    <location>
        <begin position="107"/>
        <end position="132"/>
    </location>
</feature>
<dbReference type="GO" id="GO:0005737">
    <property type="term" value="C:cytoplasm"/>
    <property type="evidence" value="ECO:0007669"/>
    <property type="project" value="UniProtKB-SubCell"/>
</dbReference>
<dbReference type="Pfam" id="PF00658">
    <property type="entry name" value="MLLE"/>
    <property type="match status" value="1"/>
</dbReference>
<dbReference type="InterPro" id="IPR036053">
    <property type="entry name" value="PABP-dom"/>
</dbReference>
<feature type="domain" description="PABC" evidence="10">
    <location>
        <begin position="731"/>
        <end position="808"/>
    </location>
</feature>
<evidence type="ECO:0000313" key="12">
    <source>
        <dbReference type="Proteomes" id="UP000247409"/>
    </source>
</evidence>
<keyword evidence="12" id="KW-1185">Reference proteome</keyword>
<reference evidence="11 12" key="1">
    <citation type="journal article" date="2018" name="Mol. Biol. Evol.">
        <title>Analysis of the draft genome of the red seaweed Gracilariopsis chorda provides insights into genome size evolution in Rhodophyta.</title>
        <authorList>
            <person name="Lee J."/>
            <person name="Yang E.C."/>
            <person name="Graf L."/>
            <person name="Yang J.H."/>
            <person name="Qiu H."/>
            <person name="Zel Zion U."/>
            <person name="Chan C.X."/>
            <person name="Stephens T.G."/>
            <person name="Weber A.P.M."/>
            <person name="Boo G.H."/>
            <person name="Boo S.M."/>
            <person name="Kim K.M."/>
            <person name="Shin Y."/>
            <person name="Jung M."/>
            <person name="Lee S.J."/>
            <person name="Yim H.S."/>
            <person name="Lee J.H."/>
            <person name="Bhattacharya D."/>
            <person name="Yoon H.S."/>
        </authorList>
    </citation>
    <scope>NUCLEOTIDE SEQUENCE [LARGE SCALE GENOMIC DNA]</scope>
    <source>
        <strain evidence="11 12">SKKU-2015</strain>
        <tissue evidence="11">Whole body</tissue>
    </source>
</reference>
<dbReference type="SMART" id="SM00360">
    <property type="entry name" value="RRM"/>
    <property type="match status" value="4"/>
</dbReference>
<dbReference type="FunFam" id="3.30.70.330:FF:000091">
    <property type="entry name" value="Polyadenylate-binding protein"/>
    <property type="match status" value="1"/>
</dbReference>
<name>A0A2V3IGN8_9FLOR</name>
<feature type="domain" description="RRM" evidence="9">
    <location>
        <begin position="231"/>
        <end position="308"/>
    </location>
</feature>
<evidence type="ECO:0000256" key="3">
    <source>
        <dbReference type="ARBA" id="ARBA00022490"/>
    </source>
</evidence>
<evidence type="ECO:0000256" key="8">
    <source>
        <dbReference type="SAM" id="MobiDB-lite"/>
    </source>
</evidence>
<dbReference type="GO" id="GO:0003723">
    <property type="term" value="F:RNA binding"/>
    <property type="evidence" value="ECO:0007669"/>
    <property type="project" value="UniProtKB-UniRule"/>
</dbReference>
<dbReference type="PANTHER" id="PTHR24012">
    <property type="entry name" value="RNA BINDING PROTEIN"/>
    <property type="match status" value="1"/>
</dbReference>
<dbReference type="STRING" id="448386.A0A2V3IGN8"/>
<dbReference type="Pfam" id="PF00076">
    <property type="entry name" value="RRM_1"/>
    <property type="match status" value="4"/>
</dbReference>
<organism evidence="11 12">
    <name type="scientific">Gracilariopsis chorda</name>
    <dbReference type="NCBI Taxonomy" id="448386"/>
    <lineage>
        <taxon>Eukaryota</taxon>
        <taxon>Rhodophyta</taxon>
        <taxon>Florideophyceae</taxon>
        <taxon>Rhodymeniophycidae</taxon>
        <taxon>Gracilariales</taxon>
        <taxon>Gracilariaceae</taxon>
        <taxon>Gracilariopsis</taxon>
    </lineage>
</organism>
<proteinExistence type="inferred from homology"/>
<dbReference type="InterPro" id="IPR035979">
    <property type="entry name" value="RBD_domain_sf"/>
</dbReference>
<evidence type="ECO:0000256" key="4">
    <source>
        <dbReference type="ARBA" id="ARBA00022737"/>
    </source>
</evidence>
<dbReference type="PROSITE" id="PS51309">
    <property type="entry name" value="PABC"/>
    <property type="match status" value="1"/>
</dbReference>
<keyword evidence="5 6" id="KW-0694">RNA-binding</keyword>
<comment type="function">
    <text evidence="7">Binds the poly(A) tail of mRNA.</text>
</comment>
<evidence type="ECO:0000256" key="2">
    <source>
        <dbReference type="ARBA" id="ARBA00008557"/>
    </source>
</evidence>
<dbReference type="InterPro" id="IPR003954">
    <property type="entry name" value="RRM_euk-type"/>
</dbReference>
<dbReference type="Proteomes" id="UP000247409">
    <property type="component" value="Unassembled WGS sequence"/>
</dbReference>
<dbReference type="NCBIfam" id="TIGR01628">
    <property type="entry name" value="PABP-1234"/>
    <property type="match status" value="1"/>
</dbReference>
<dbReference type="InterPro" id="IPR045305">
    <property type="entry name" value="RRM2_I_PABPs"/>
</dbReference>
<evidence type="ECO:0000259" key="10">
    <source>
        <dbReference type="PROSITE" id="PS51309"/>
    </source>
</evidence>
<dbReference type="PROSITE" id="PS50102">
    <property type="entry name" value="RRM"/>
    <property type="match status" value="4"/>
</dbReference>
<evidence type="ECO:0000256" key="1">
    <source>
        <dbReference type="ARBA" id="ARBA00004496"/>
    </source>
</evidence>
<dbReference type="CDD" id="cd12381">
    <property type="entry name" value="RRM4_I_PABPs"/>
    <property type="match status" value="1"/>
</dbReference>
<feature type="domain" description="RRM" evidence="9">
    <location>
        <begin position="427"/>
        <end position="504"/>
    </location>
</feature>
<feature type="domain" description="RRM" evidence="9">
    <location>
        <begin position="140"/>
        <end position="221"/>
    </location>
</feature>
<dbReference type="EMBL" id="NBIV01000225">
    <property type="protein sequence ID" value="PXF41254.1"/>
    <property type="molecule type" value="Genomic_DNA"/>
</dbReference>
<dbReference type="AlphaFoldDB" id="A0A2V3IGN8"/>
<comment type="caution">
    <text evidence="11">The sequence shown here is derived from an EMBL/GenBank/DDBJ whole genome shotgun (WGS) entry which is preliminary data.</text>
</comment>
<dbReference type="CDD" id="cd12379">
    <property type="entry name" value="RRM2_I_PABPs"/>
    <property type="match status" value="1"/>
</dbReference>
<feature type="region of interest" description="Disordered" evidence="8">
    <location>
        <begin position="1"/>
        <end position="58"/>
    </location>
</feature>
<dbReference type="FunFam" id="3.30.70.330:FF:000003">
    <property type="entry name" value="Polyadenylate-binding protein"/>
    <property type="match status" value="1"/>
</dbReference>
<sequence>MASETPAQLQQQQQHASNPAVELASAAAAALPVSNSLAAAAAAADPAPAEKHAVSSADAKAPPAAAAAAQPGASSVTAAPVAHAVEGATTPEQHTTHAPATAPPAPVAAAPSATAPTAPHAQPAAPPLSASAAMPAPHSVSLYVGDLHPDLTEANLFEIFQALGPVQSIRVCRDVVTRRSLGYAYINFHNTADAERALETMNYYSSPITKNKPLRMMWMIRDPSSRRSGAGNIFVKSLDKDIDNKTLYDTFSQFGTILSCKVATDDSGQSLGHGFVHFETQEAAQAAIDKVNGKLLAGRKVYVGKFLNKREREAAGQVNKMFTNVYVKNIEEEKCNEECVRDLFSQFGEITSVHIATNDDDTPRGFAFINFASPEMAKRAVEEMNEKEFGTKRLTVCPAQKKSVREAELRNKYEMLRAERSQKYQGINLYVKNLSDDVDDDRLRAEFSPYGTITSAKVMRDDKGYSKGFGFVCFTQPEEATKAVTELNGRMMGLKPIYVALAQRKEVRRAQLEAQRAMNRMSPGGMAGGAMYAQAPAYMYPQAMANMGQVAGAMGAATGGRNGAPMQYIAAVGRGGGAGAFGRGNAAAMQQYMAMGRGQAGVGPVMNMHAFPMGAGRQPRQNRQRGGGPNAAAAAAAAGGMVGVRGGGVGRGVGGGANGVGHAVTATAVGPGGYNKYAGGARNGNVGGPANGQAVAGVGPSNGGVGVGVSAAGGGAGGGGGAPQAGSGVAQEPLTIEMLANATAVQQKQMLGERLYPLITEMQPRLSGKITGMLLDMENSDLLHLLDSPETLSERVEEAVAVLREHAAASSGEGGAGAGGQA</sequence>
<dbReference type="Gene3D" id="3.30.70.330">
    <property type="match status" value="4"/>
</dbReference>
<keyword evidence="4" id="KW-0677">Repeat</keyword>
<dbReference type="OrthoDB" id="19742at2759"/>